<dbReference type="Proteomes" id="UP000199664">
    <property type="component" value="Unassembled WGS sequence"/>
</dbReference>
<dbReference type="STRING" id="1036779.SAMN04515666_10394"/>
<feature type="compositionally biased region" description="Low complexity" evidence="4">
    <location>
        <begin position="35"/>
        <end position="52"/>
    </location>
</feature>
<keyword evidence="5" id="KW-0732">Signal</keyword>
<dbReference type="AlphaFoldDB" id="A0A1H7NCW3"/>
<comment type="subcellular location">
    <subcellularLocation>
        <location evidence="1">Cell outer membrane</location>
    </subcellularLocation>
</comment>
<dbReference type="RefSeq" id="WP_143079683.1">
    <property type="nucleotide sequence ID" value="NZ_FOAN01000003.1"/>
</dbReference>
<accession>A0A1H7NCW3</accession>
<evidence type="ECO:0000256" key="1">
    <source>
        <dbReference type="ARBA" id="ARBA00004442"/>
    </source>
</evidence>
<feature type="region of interest" description="Disordered" evidence="4">
    <location>
        <begin position="30"/>
        <end position="145"/>
    </location>
</feature>
<evidence type="ECO:0000256" key="2">
    <source>
        <dbReference type="ARBA" id="ARBA00023136"/>
    </source>
</evidence>
<dbReference type="OrthoDB" id="7398962at2"/>
<dbReference type="SUPFAM" id="SSF103515">
    <property type="entry name" value="Autotransporter"/>
    <property type="match status" value="1"/>
</dbReference>
<feature type="chain" id="PRO_5011657126" description="Outer membrane beta-barrel protein" evidence="5">
    <location>
        <begin position="32"/>
        <end position="518"/>
    </location>
</feature>
<dbReference type="SUPFAM" id="SSF56925">
    <property type="entry name" value="OMPA-like"/>
    <property type="match status" value="1"/>
</dbReference>
<proteinExistence type="predicted"/>
<evidence type="ECO:0000256" key="5">
    <source>
        <dbReference type="SAM" id="SignalP"/>
    </source>
</evidence>
<keyword evidence="3" id="KW-0998">Cell outer membrane</keyword>
<evidence type="ECO:0000313" key="6">
    <source>
        <dbReference type="EMBL" id="SEL21426.1"/>
    </source>
</evidence>
<dbReference type="InterPro" id="IPR011250">
    <property type="entry name" value="OMP/PagP_B-barrel"/>
</dbReference>
<dbReference type="InterPro" id="IPR018759">
    <property type="entry name" value="BBP2_2"/>
</dbReference>
<protein>
    <recommendedName>
        <fullName evidence="8">Outer membrane beta-barrel protein</fullName>
    </recommendedName>
</protein>
<dbReference type="EMBL" id="FOAN01000003">
    <property type="protein sequence ID" value="SEL21426.1"/>
    <property type="molecule type" value="Genomic_DNA"/>
</dbReference>
<organism evidence="6 7">
    <name type="scientific">Bosea lupini</name>
    <dbReference type="NCBI Taxonomy" id="1036779"/>
    <lineage>
        <taxon>Bacteria</taxon>
        <taxon>Pseudomonadati</taxon>
        <taxon>Pseudomonadota</taxon>
        <taxon>Alphaproteobacteria</taxon>
        <taxon>Hyphomicrobiales</taxon>
        <taxon>Boseaceae</taxon>
        <taxon>Bosea</taxon>
    </lineage>
</organism>
<feature type="signal peptide" evidence="5">
    <location>
        <begin position="1"/>
        <end position="31"/>
    </location>
</feature>
<feature type="compositionally biased region" description="Polar residues" evidence="4">
    <location>
        <begin position="85"/>
        <end position="100"/>
    </location>
</feature>
<dbReference type="PROSITE" id="PS51257">
    <property type="entry name" value="PROKAR_LIPOPROTEIN"/>
    <property type="match status" value="1"/>
</dbReference>
<keyword evidence="2" id="KW-0472">Membrane</keyword>
<reference evidence="7" key="1">
    <citation type="submission" date="2016-10" db="EMBL/GenBank/DDBJ databases">
        <authorList>
            <person name="Varghese N."/>
            <person name="Submissions S."/>
        </authorList>
    </citation>
    <scope>NUCLEOTIDE SEQUENCE [LARGE SCALE GENOMIC DNA]</scope>
    <source>
        <strain evidence="7">LMG 26383,CCUG 61248,R- 45681</strain>
    </source>
</reference>
<dbReference type="InterPro" id="IPR036942">
    <property type="entry name" value="Beta-barrel_TonB_sf"/>
</dbReference>
<dbReference type="Gene3D" id="2.40.170.20">
    <property type="entry name" value="TonB-dependent receptor, beta-barrel domain"/>
    <property type="match status" value="1"/>
</dbReference>
<gene>
    <name evidence="6" type="ORF">SAMN04515666_10394</name>
</gene>
<evidence type="ECO:0000256" key="3">
    <source>
        <dbReference type="ARBA" id="ARBA00023237"/>
    </source>
</evidence>
<evidence type="ECO:0000256" key="4">
    <source>
        <dbReference type="SAM" id="MobiDB-lite"/>
    </source>
</evidence>
<sequence length="518" mass="56493">MSRFAQICWLAGVAGCCGVAGLTAWPEQASAQTQPADTPARARTPALRTGTPDYVAQRPNPAPGTASALPDGVDDAAPAPRGRSSAISNGQPTRASQPVRSSRLRGVTQREFRAPPQSVSNLPPAPLPVPEPRKRKRPEEDPYAPLGLRLGNVILRPAITGSVGYDSNPERISGPSKGSLFTRTEGELGVQSDWNVHELTGMLRGGYSRYYRNDSASRPDAEGNMSLRLDATRDTRILLESRLRLDTQRPGSPDLTSAVQGRPITWNYGAAAGVTHDFNRLQVTLRGAIDRQDYEDAELGNGRILSQADRNQTQYGLRLRAAYEVTPGFKPFVQGEIDTRQFDEKVDSSGYMRSSDGYTLRLGSSFEISRMLTGEVSGGYQDRKYEDGRLRNLRGFVGDAAILWTPTPLTTVTLRGSAELGDTTIPGSSGTTARRVGLEVAHALRRNLTVTGFTTFARTEYDGQDLRENLSTIGARIEYKLTRTFAIRASFTHERLNSTNQGSDYTANVAQVGLRVQF</sequence>
<dbReference type="Pfam" id="PF10082">
    <property type="entry name" value="BBP2_2"/>
    <property type="match status" value="1"/>
</dbReference>
<name>A0A1H7NCW3_9HYPH</name>
<evidence type="ECO:0008006" key="8">
    <source>
        <dbReference type="Google" id="ProtNLM"/>
    </source>
</evidence>
<keyword evidence="7" id="KW-1185">Reference proteome</keyword>
<dbReference type="InterPro" id="IPR036709">
    <property type="entry name" value="Autotransporte_beta_dom_sf"/>
</dbReference>
<dbReference type="GO" id="GO:0009279">
    <property type="term" value="C:cell outer membrane"/>
    <property type="evidence" value="ECO:0007669"/>
    <property type="project" value="UniProtKB-SubCell"/>
</dbReference>
<evidence type="ECO:0000313" key="7">
    <source>
        <dbReference type="Proteomes" id="UP000199664"/>
    </source>
</evidence>